<keyword evidence="3" id="KW-1185">Reference proteome</keyword>
<dbReference type="EMBL" id="CP012333">
    <property type="protein sequence ID" value="AKV04748.1"/>
    <property type="molecule type" value="Genomic_DNA"/>
</dbReference>
<organism evidence="2 3">
    <name type="scientific">Labilithrix luteola</name>
    <dbReference type="NCBI Taxonomy" id="1391654"/>
    <lineage>
        <taxon>Bacteria</taxon>
        <taxon>Pseudomonadati</taxon>
        <taxon>Myxococcota</taxon>
        <taxon>Polyangia</taxon>
        <taxon>Polyangiales</taxon>
        <taxon>Labilitrichaceae</taxon>
        <taxon>Labilithrix</taxon>
    </lineage>
</organism>
<evidence type="ECO:0000313" key="2">
    <source>
        <dbReference type="EMBL" id="AKV04748.1"/>
    </source>
</evidence>
<dbReference type="GO" id="GO:0016491">
    <property type="term" value="F:oxidoreductase activity"/>
    <property type="evidence" value="ECO:0007669"/>
    <property type="project" value="InterPro"/>
</dbReference>
<reference evidence="2 3" key="1">
    <citation type="submission" date="2015-08" db="EMBL/GenBank/DDBJ databases">
        <authorList>
            <person name="Babu N.S."/>
            <person name="Beckwith C.J."/>
            <person name="Beseler K.G."/>
            <person name="Brison A."/>
            <person name="Carone J.V."/>
            <person name="Caskin T.P."/>
            <person name="Diamond M."/>
            <person name="Durham M.E."/>
            <person name="Foxe J.M."/>
            <person name="Go M."/>
            <person name="Henderson B.A."/>
            <person name="Jones I.B."/>
            <person name="McGettigan J.A."/>
            <person name="Micheletti S.J."/>
            <person name="Nasrallah M.E."/>
            <person name="Ortiz D."/>
            <person name="Piller C.R."/>
            <person name="Privatt S.R."/>
            <person name="Schneider S.L."/>
            <person name="Sharp S."/>
            <person name="Smith T.C."/>
            <person name="Stanton J.D."/>
            <person name="Ullery H.E."/>
            <person name="Wilson R.J."/>
            <person name="Serrano M.G."/>
            <person name="Buck G."/>
            <person name="Lee V."/>
            <person name="Wang Y."/>
            <person name="Carvalho R."/>
            <person name="Voegtly L."/>
            <person name="Shi R."/>
            <person name="Duckworth R."/>
            <person name="Johnson A."/>
            <person name="Loviza R."/>
            <person name="Walstead R."/>
            <person name="Shah Z."/>
            <person name="Kiflezghi M."/>
            <person name="Wade K."/>
            <person name="Ball S.L."/>
            <person name="Bradley K.W."/>
            <person name="Asai D.J."/>
            <person name="Bowman C.A."/>
            <person name="Russell D.A."/>
            <person name="Pope W.H."/>
            <person name="Jacobs-Sera D."/>
            <person name="Hendrix R.W."/>
            <person name="Hatfull G.F."/>
        </authorList>
    </citation>
    <scope>NUCLEOTIDE SEQUENCE [LARGE SCALE GENOMIC DNA]</scope>
    <source>
        <strain evidence="2 3">DSM 27648</strain>
    </source>
</reference>
<protein>
    <submittedName>
        <fullName evidence="2">Putative reductase</fullName>
    </submittedName>
</protein>
<dbReference type="Pfam" id="PF03358">
    <property type="entry name" value="FMN_red"/>
    <property type="match status" value="1"/>
</dbReference>
<dbReference type="GO" id="GO:0010181">
    <property type="term" value="F:FMN binding"/>
    <property type="evidence" value="ECO:0007669"/>
    <property type="project" value="TreeGrafter"/>
</dbReference>
<name>A0A0K1QGA9_9BACT</name>
<accession>A0A0K1QGA9</accession>
<dbReference type="Gene3D" id="3.40.50.360">
    <property type="match status" value="1"/>
</dbReference>
<dbReference type="AlphaFoldDB" id="A0A0K1QGA9"/>
<dbReference type="PANTHER" id="PTHR30543:SF21">
    <property type="entry name" value="NAD(P)H-DEPENDENT FMN REDUCTASE LOT6"/>
    <property type="match status" value="1"/>
</dbReference>
<evidence type="ECO:0000313" key="3">
    <source>
        <dbReference type="Proteomes" id="UP000064967"/>
    </source>
</evidence>
<dbReference type="STRING" id="1391654.AKJ09_11411"/>
<dbReference type="InterPro" id="IPR029039">
    <property type="entry name" value="Flavoprotein-like_sf"/>
</dbReference>
<evidence type="ECO:0000259" key="1">
    <source>
        <dbReference type="Pfam" id="PF03358"/>
    </source>
</evidence>
<gene>
    <name evidence="2" type="ORF">AKJ09_11411</name>
</gene>
<feature type="domain" description="NADPH-dependent FMN reductase-like" evidence="1">
    <location>
        <begin position="6"/>
        <end position="131"/>
    </location>
</feature>
<sequence>MGLPVGQWFVEHAKGHGKFEVELVDLKEVGLPLIDEPKHPRLGQYEHEHTRRWSATVSASDAFVFVTPEYNYSSAPALLNALDFLYTEWLYKPCGFVSYGGVSGGLRSVQMTKLIVTSLKMVPLPEGVSIPFVAKHVDEQQKFKSDDHIDKSANVMLDELIRWTNAMKVLRS</sequence>
<dbReference type="KEGG" id="llu:AKJ09_11411"/>
<dbReference type="PANTHER" id="PTHR30543">
    <property type="entry name" value="CHROMATE REDUCTASE"/>
    <property type="match status" value="1"/>
</dbReference>
<dbReference type="GO" id="GO:0005829">
    <property type="term" value="C:cytosol"/>
    <property type="evidence" value="ECO:0007669"/>
    <property type="project" value="TreeGrafter"/>
</dbReference>
<dbReference type="InterPro" id="IPR005025">
    <property type="entry name" value="FMN_Rdtase-like_dom"/>
</dbReference>
<proteinExistence type="predicted"/>
<dbReference type="SUPFAM" id="SSF52218">
    <property type="entry name" value="Flavoproteins"/>
    <property type="match status" value="1"/>
</dbReference>
<dbReference type="InterPro" id="IPR050712">
    <property type="entry name" value="NAD(P)H-dep_reductase"/>
</dbReference>
<dbReference type="Proteomes" id="UP000064967">
    <property type="component" value="Chromosome"/>
</dbReference>